<evidence type="ECO:0000313" key="2">
    <source>
        <dbReference type="EMBL" id="QJA51539.1"/>
    </source>
</evidence>
<sequence length="183" mass="20432">MDPMAQGLSRAMLLQQLARMLSGQSQQQPPGNPVKGPPMDLPVNWVDPPPEQTAQPPPVQQAQRPVEEPNIEGPPGEMRELIRETNPQFTYQGFKKPTGEHAVRWVPAGFSDEPQDMTPIGDVLARMPQVAQELKRRGLVREDPAGMVNYGEGNYASAEVALDPDMRHSIQKLVELQRRSRQK</sequence>
<proteinExistence type="predicted"/>
<feature type="region of interest" description="Disordered" evidence="1">
    <location>
        <begin position="16"/>
        <end position="79"/>
    </location>
</feature>
<evidence type="ECO:0000256" key="1">
    <source>
        <dbReference type="SAM" id="MobiDB-lite"/>
    </source>
</evidence>
<dbReference type="AlphaFoldDB" id="A0A6H1ZVN4"/>
<feature type="compositionally biased region" description="Pro residues" evidence="1">
    <location>
        <begin position="47"/>
        <end position="59"/>
    </location>
</feature>
<reference evidence="2" key="1">
    <citation type="submission" date="2020-03" db="EMBL/GenBank/DDBJ databases">
        <title>The deep terrestrial virosphere.</title>
        <authorList>
            <person name="Holmfeldt K."/>
            <person name="Nilsson E."/>
            <person name="Simone D."/>
            <person name="Lopez-Fernandez M."/>
            <person name="Wu X."/>
            <person name="de Brujin I."/>
            <person name="Lundin D."/>
            <person name="Andersson A."/>
            <person name="Bertilsson S."/>
            <person name="Dopson M."/>
        </authorList>
    </citation>
    <scope>NUCLEOTIDE SEQUENCE</scope>
    <source>
        <strain evidence="2">TM448A02194</strain>
    </source>
</reference>
<gene>
    <name evidence="2" type="ORF">TM448A02194_0007</name>
</gene>
<accession>A0A6H1ZVN4</accession>
<protein>
    <submittedName>
        <fullName evidence="2">Uncharacterized protein</fullName>
    </submittedName>
</protein>
<dbReference type="EMBL" id="MT144271">
    <property type="protein sequence ID" value="QJA51539.1"/>
    <property type="molecule type" value="Genomic_DNA"/>
</dbReference>
<organism evidence="2">
    <name type="scientific">viral metagenome</name>
    <dbReference type="NCBI Taxonomy" id="1070528"/>
    <lineage>
        <taxon>unclassified sequences</taxon>
        <taxon>metagenomes</taxon>
        <taxon>organismal metagenomes</taxon>
    </lineage>
</organism>
<feature type="compositionally biased region" description="Pro residues" evidence="1">
    <location>
        <begin position="30"/>
        <end position="40"/>
    </location>
</feature>
<name>A0A6H1ZVN4_9ZZZZ</name>